<name>A0A1J9RNB4_9PEZI</name>
<keyword evidence="3" id="KW-1185">Reference proteome</keyword>
<dbReference type="Proteomes" id="UP000183809">
    <property type="component" value="Unassembled WGS sequence"/>
</dbReference>
<protein>
    <submittedName>
        <fullName evidence="2">Uncharacterized protein</fullName>
    </submittedName>
</protein>
<feature type="compositionally biased region" description="Basic and acidic residues" evidence="1">
    <location>
        <begin position="33"/>
        <end position="48"/>
    </location>
</feature>
<feature type="region of interest" description="Disordered" evidence="1">
    <location>
        <begin position="27"/>
        <end position="50"/>
    </location>
</feature>
<dbReference type="GeneID" id="31018685"/>
<accession>A0A1J9RNB4</accession>
<dbReference type="AlphaFoldDB" id="A0A1J9RNB4"/>
<gene>
    <name evidence="2" type="ORF">BKCO1_680007</name>
</gene>
<reference evidence="2 3" key="1">
    <citation type="submission" date="2016-10" db="EMBL/GenBank/DDBJ databases">
        <title>Proteomics and genomics reveal pathogen-plant mechanisms compatible with a hemibiotrophic lifestyle of Diplodia corticola.</title>
        <authorList>
            <person name="Fernandes I."/>
            <person name="De Jonge R."/>
            <person name="Van De Peer Y."/>
            <person name="Devreese B."/>
            <person name="Alves A."/>
            <person name="Esteves A.C."/>
        </authorList>
    </citation>
    <scope>NUCLEOTIDE SEQUENCE [LARGE SCALE GENOMIC DNA]</scope>
    <source>
        <strain evidence="2 3">CBS 112549</strain>
    </source>
</reference>
<evidence type="ECO:0000313" key="3">
    <source>
        <dbReference type="Proteomes" id="UP000183809"/>
    </source>
</evidence>
<evidence type="ECO:0000256" key="1">
    <source>
        <dbReference type="SAM" id="MobiDB-lite"/>
    </source>
</evidence>
<dbReference type="EMBL" id="MNUE01000068">
    <property type="protein sequence ID" value="OJD29983.1"/>
    <property type="molecule type" value="Genomic_DNA"/>
</dbReference>
<evidence type="ECO:0000313" key="2">
    <source>
        <dbReference type="EMBL" id="OJD29983.1"/>
    </source>
</evidence>
<dbReference type="RefSeq" id="XP_020126243.1">
    <property type="nucleotide sequence ID" value="XM_020278424.1"/>
</dbReference>
<feature type="region of interest" description="Disordered" evidence="1">
    <location>
        <begin position="1"/>
        <end position="20"/>
    </location>
</feature>
<sequence length="166" mass="19258">MEELQRLREENDRLRNDLTARSERLAKAQAENEGLKRNHETMVEDNKHLQQTKKALTDENMVLEEEGQRMTQQNDELLEENVDLEAKLAANEQTIEDLRHTVALREQDIADAFFHVDHRQRSLDQLSNDLFAANNRAAAADRKADELQYLLDSARNQLNGEQPGPW</sequence>
<proteinExistence type="predicted"/>
<organism evidence="2 3">
    <name type="scientific">Diplodia corticola</name>
    <dbReference type="NCBI Taxonomy" id="236234"/>
    <lineage>
        <taxon>Eukaryota</taxon>
        <taxon>Fungi</taxon>
        <taxon>Dikarya</taxon>
        <taxon>Ascomycota</taxon>
        <taxon>Pezizomycotina</taxon>
        <taxon>Dothideomycetes</taxon>
        <taxon>Dothideomycetes incertae sedis</taxon>
        <taxon>Botryosphaeriales</taxon>
        <taxon>Botryosphaeriaceae</taxon>
        <taxon>Diplodia</taxon>
    </lineage>
</organism>
<comment type="caution">
    <text evidence="2">The sequence shown here is derived from an EMBL/GenBank/DDBJ whole genome shotgun (WGS) entry which is preliminary data.</text>
</comment>